<organism evidence="1 2">
    <name type="scientific">Dactylellina haptotyla (strain CBS 200.50)</name>
    <name type="common">Nematode-trapping fungus</name>
    <name type="synonym">Monacrosporium haptotylum</name>
    <dbReference type="NCBI Taxonomy" id="1284197"/>
    <lineage>
        <taxon>Eukaryota</taxon>
        <taxon>Fungi</taxon>
        <taxon>Dikarya</taxon>
        <taxon>Ascomycota</taxon>
        <taxon>Pezizomycotina</taxon>
        <taxon>Orbiliomycetes</taxon>
        <taxon>Orbiliales</taxon>
        <taxon>Orbiliaceae</taxon>
        <taxon>Dactylellina</taxon>
    </lineage>
</organism>
<evidence type="ECO:0000313" key="1">
    <source>
        <dbReference type="EMBL" id="EPS40371.1"/>
    </source>
</evidence>
<dbReference type="SUPFAM" id="SSF63829">
    <property type="entry name" value="Calcium-dependent phosphotriesterase"/>
    <property type="match status" value="1"/>
</dbReference>
<sequence length="584" mass="62381">MTLVTQINSQTGLSTLWPTNSEGSAVSDGSFGTKTVVTYITQPRTTITQANSVTGITTEYPIDNDGSTITDGSEPITVITYVIPAVVTLTRPNSQTGLTTAYPTDSAGSTIIDGTFGTKTIITYFVRQFITITSLNSSTGLTTIYPTDDAGLTLSGPSDTISIVTYITQPSITITEINTVTGLTTVWPVDDGGITITDGSDTVTVITYLVPPTVTRTISGASQYTTTLYPEASDGSTISDGTRTVIKYFTQPYITTTNLGSSVYRTTLYPTDSAGSTIEDGSETISVIQYTTVAATTRVIRAATTPATRTVIPANAAGTATIFEFRVPPVNTAIAGQPYTCDSYGYVTMNDATSSDYYRVDLNTGARTLIKTDLFGTSRRCVGLGYNSMDNYMYAVDNINDVYRVSLNGVTSKVFSNPQTGELFAIEVDEIGQLYTLGASNLITGVQTWNQLDANPYSPTYGQRIRGGSFTKLALGVPGDWVVVPGFPQRLWTLAIDPSSHLGLYYADLSASKWVYVRGYPTVPGRFIGTMFSDANGNIWGYENDTGNIWLVNVYDARAPVLASKAPVISGTDGGRCVYPAFGA</sequence>
<dbReference type="EMBL" id="AQGS01000405">
    <property type="protein sequence ID" value="EPS40371.1"/>
    <property type="molecule type" value="Genomic_DNA"/>
</dbReference>
<proteinExistence type="predicted"/>
<name>S8AGW7_DACHA</name>
<dbReference type="OrthoDB" id="4405280at2759"/>
<accession>S8AGW7</accession>
<dbReference type="HOGENOM" id="CLU_466928_0_0_1"/>
<keyword evidence="2" id="KW-1185">Reference proteome</keyword>
<comment type="caution">
    <text evidence="1">The sequence shown here is derived from an EMBL/GenBank/DDBJ whole genome shotgun (WGS) entry which is preliminary data.</text>
</comment>
<reference evidence="2" key="2">
    <citation type="submission" date="2013-04" db="EMBL/GenBank/DDBJ databases">
        <title>Genomic mechanisms accounting for the adaptation to parasitism in nematode-trapping fungi.</title>
        <authorList>
            <person name="Ahren D.G."/>
        </authorList>
    </citation>
    <scope>NUCLEOTIDE SEQUENCE [LARGE SCALE GENOMIC DNA]</scope>
    <source>
        <strain evidence="2">CBS 200.50</strain>
    </source>
</reference>
<dbReference type="Proteomes" id="UP000015100">
    <property type="component" value="Unassembled WGS sequence"/>
</dbReference>
<gene>
    <name evidence="1" type="ORF">H072_5783</name>
</gene>
<dbReference type="AlphaFoldDB" id="S8AGW7"/>
<reference evidence="1 2" key="1">
    <citation type="journal article" date="2013" name="PLoS Genet.">
        <title>Genomic mechanisms accounting for the adaptation to parasitism in nematode-trapping fungi.</title>
        <authorList>
            <person name="Meerupati T."/>
            <person name="Andersson K.M."/>
            <person name="Friman E."/>
            <person name="Kumar D."/>
            <person name="Tunlid A."/>
            <person name="Ahren D."/>
        </authorList>
    </citation>
    <scope>NUCLEOTIDE SEQUENCE [LARGE SCALE GENOMIC DNA]</scope>
    <source>
        <strain evidence="1 2">CBS 200.50</strain>
    </source>
</reference>
<evidence type="ECO:0000313" key="2">
    <source>
        <dbReference type="Proteomes" id="UP000015100"/>
    </source>
</evidence>
<dbReference type="STRING" id="1284197.S8AGW7"/>
<protein>
    <submittedName>
        <fullName evidence="1">Uncharacterized protein</fullName>
    </submittedName>
</protein>